<evidence type="ECO:0000313" key="3">
    <source>
        <dbReference type="Proteomes" id="UP000009027"/>
    </source>
</evidence>
<feature type="coiled-coil region" evidence="1">
    <location>
        <begin position="649"/>
        <end position="712"/>
    </location>
</feature>
<sequence length="868" mass="95097">MDCRHVVVAAIAWLICCYGGWGTFAASTTRASPYGQQKAVYEGFRFRVPMSYNASSNICRLSKALRGVVSAVERNSSIAGKSRDAVVKAFELARLNSTESSVVDGGRNVSLEISTTMRDKAQKINTTSSQMSAIANETAHLLVDLVRSFFEFGRTDDCVTLKTHHTFCLADESGEKGATAVPDDCQVGNDTNSTAAELSEALASAPRNQYSLLLDKRQECELTYMYPPWRSLAFLTDTDFNKYSNCPGFEERVSRALRANVTWREHKATAEWAGLWSVVPYFDKEGHKNWLPNITWIGEAKMDSVVTGAFSVQNDSDELALMVNRSVLHLQSVHAALCKAKALFSKAMAYGRALDARITENMTAAMKAMEKAKNTVAESQEKVRKIPGREARMSESMGLFEALQNYFYGRKSVVESMKAKAAELCAHAPGVIKNIEALMNGTRDGVHHIEETLSPRENVSFNDSCGTEVAPTATGAEGAAELFVNVSHAADYANVYDELVRLEANLTDLRTDEESTEKISREIIANATRISDTIKNEAKEALRKFSQDKSKAICAVRRGLGAVLANVSERAEELFAAEASATINDITRAMEADMRKIEMCYVRANASVTMAKESAKLANEAGAEASEVVMQGREVDREADVALNVSAEAAAAYARAEDAVQKLQSLKADAWHLAEAANKSKEKLHLAGDKGKKTAEALIEVLREMNRTLERDGAKPDATDGLRAIDVEGPLKACEAKTTASPTSINEFVQTLKHVYPYLDSDTVTAFANATSKLEDEVKNYDDSLHAVRTLKQEIIHDTQSVQRHAADACKMKRVAVQASREAAQKSAVALRDFQMVVDKCDPLYQQFLDVVVNPPVEAAKEGNESRT</sequence>
<organism evidence="2 3">
    <name type="scientific">Trypanosoma vivax (strain Y486)</name>
    <dbReference type="NCBI Taxonomy" id="1055687"/>
    <lineage>
        <taxon>Eukaryota</taxon>
        <taxon>Discoba</taxon>
        <taxon>Euglenozoa</taxon>
        <taxon>Kinetoplastea</taxon>
        <taxon>Metakinetoplastina</taxon>
        <taxon>Trypanosomatida</taxon>
        <taxon>Trypanosomatidae</taxon>
        <taxon>Trypanosoma</taxon>
        <taxon>Duttonella</taxon>
    </lineage>
</organism>
<accession>F9WU53</accession>
<evidence type="ECO:0000256" key="1">
    <source>
        <dbReference type="SAM" id="Coils"/>
    </source>
</evidence>
<dbReference type="Proteomes" id="UP000009027">
    <property type="component" value="Unassembled WGS sequence"/>
</dbReference>
<protein>
    <submittedName>
        <fullName evidence="2">Uncharacterized protein</fullName>
    </submittedName>
</protein>
<proteinExistence type="predicted"/>
<keyword evidence="1" id="KW-0175">Coiled coil</keyword>
<dbReference type="VEuPathDB" id="TriTrypDB:TvY486_0040160"/>
<keyword evidence="3" id="KW-1185">Reference proteome</keyword>
<dbReference type="EMBL" id="CAEX01006998">
    <property type="protein sequence ID" value="CCD21101.1"/>
    <property type="molecule type" value="Genomic_DNA"/>
</dbReference>
<gene>
    <name evidence="2" type="ORF">TvY486_0040160</name>
</gene>
<dbReference type="AlphaFoldDB" id="F9WU53"/>
<evidence type="ECO:0000313" key="2">
    <source>
        <dbReference type="EMBL" id="CCD21101.1"/>
    </source>
</evidence>
<reference evidence="2 3" key="1">
    <citation type="journal article" date="2012" name="Proc. Natl. Acad. Sci. U.S.A.">
        <title>Antigenic diversity is generated by distinct evolutionary mechanisms in African trypanosome species.</title>
        <authorList>
            <person name="Jackson A.P."/>
            <person name="Berry A."/>
            <person name="Aslett M."/>
            <person name="Allison H.C."/>
            <person name="Burton P."/>
            <person name="Vavrova-Anderson J."/>
            <person name="Brown R."/>
            <person name="Browne H."/>
            <person name="Corton N."/>
            <person name="Hauser H."/>
            <person name="Gamble J."/>
            <person name="Gilderthorp R."/>
            <person name="Marcello L."/>
            <person name="McQuillan J."/>
            <person name="Otto T.D."/>
            <person name="Quail M.A."/>
            <person name="Sanders M.J."/>
            <person name="van Tonder A."/>
            <person name="Ginger M.L."/>
            <person name="Field M.C."/>
            <person name="Barry J.D."/>
            <person name="Hertz-Fowler C."/>
            <person name="Berriman M."/>
        </authorList>
    </citation>
    <scope>NUCLEOTIDE SEQUENCE</scope>
    <source>
        <strain evidence="2 3">Y486</strain>
    </source>
</reference>
<name>F9WU53_TRYVY</name>